<dbReference type="AlphaFoldDB" id="A0A7J8FIN3"/>
<keyword evidence="2" id="KW-1185">Reference proteome</keyword>
<gene>
    <name evidence="1" type="ORF">HJG63_011911</name>
</gene>
<reference evidence="1 2" key="1">
    <citation type="journal article" date="2020" name="Nature">
        <title>Six reference-quality genomes reveal evolution of bat adaptations.</title>
        <authorList>
            <person name="Jebb D."/>
            <person name="Huang Z."/>
            <person name="Pippel M."/>
            <person name="Hughes G.M."/>
            <person name="Lavrichenko K."/>
            <person name="Devanna P."/>
            <person name="Winkler S."/>
            <person name="Jermiin L.S."/>
            <person name="Skirmuntt E.C."/>
            <person name="Katzourakis A."/>
            <person name="Burkitt-Gray L."/>
            <person name="Ray D.A."/>
            <person name="Sullivan K.A.M."/>
            <person name="Roscito J.G."/>
            <person name="Kirilenko B.M."/>
            <person name="Davalos L.M."/>
            <person name="Corthals A.P."/>
            <person name="Power M.L."/>
            <person name="Jones G."/>
            <person name="Ransome R.D."/>
            <person name="Dechmann D.K.N."/>
            <person name="Locatelli A.G."/>
            <person name="Puechmaille S.J."/>
            <person name="Fedrigo O."/>
            <person name="Jarvis E.D."/>
            <person name="Hiller M."/>
            <person name="Vernes S.C."/>
            <person name="Myers E.W."/>
            <person name="Teeling E.C."/>
        </authorList>
    </citation>
    <scope>NUCLEOTIDE SEQUENCE [LARGE SCALE GENOMIC DNA]</scope>
    <source>
        <strain evidence="1">MRouAeg1</strain>
        <tissue evidence="1">Muscle</tissue>
    </source>
</reference>
<name>A0A7J8FIN3_ROUAE</name>
<evidence type="ECO:0000313" key="1">
    <source>
        <dbReference type="EMBL" id="KAF6447450.1"/>
    </source>
</evidence>
<proteinExistence type="predicted"/>
<dbReference type="EMBL" id="JACASE010000007">
    <property type="protein sequence ID" value="KAF6447450.1"/>
    <property type="molecule type" value="Genomic_DNA"/>
</dbReference>
<dbReference type="Proteomes" id="UP000593571">
    <property type="component" value="Unassembled WGS sequence"/>
</dbReference>
<organism evidence="1 2">
    <name type="scientific">Rousettus aegyptiacus</name>
    <name type="common">Egyptian fruit bat</name>
    <name type="synonym">Pteropus aegyptiacus</name>
    <dbReference type="NCBI Taxonomy" id="9407"/>
    <lineage>
        <taxon>Eukaryota</taxon>
        <taxon>Metazoa</taxon>
        <taxon>Chordata</taxon>
        <taxon>Craniata</taxon>
        <taxon>Vertebrata</taxon>
        <taxon>Euteleostomi</taxon>
        <taxon>Mammalia</taxon>
        <taxon>Eutheria</taxon>
        <taxon>Laurasiatheria</taxon>
        <taxon>Chiroptera</taxon>
        <taxon>Yinpterochiroptera</taxon>
        <taxon>Pteropodoidea</taxon>
        <taxon>Pteropodidae</taxon>
        <taxon>Rousettinae</taxon>
        <taxon>Rousettus</taxon>
    </lineage>
</organism>
<protein>
    <submittedName>
        <fullName evidence="1">Uncharacterized protein</fullName>
    </submittedName>
</protein>
<comment type="caution">
    <text evidence="1">The sequence shown here is derived from an EMBL/GenBank/DDBJ whole genome shotgun (WGS) entry which is preliminary data.</text>
</comment>
<sequence>MHTHLQAWDSPSSGLFPPSSSCPLSWENAWLAAVSGSPGPHTVLQPPWLPTCHRAVSGLTGSIADAPMTAPLLLGAGVCFPGTGRALRLTGGSFSVPFAITLGQREMRGDCHLEPSRLLLQPVSICLPVLGWIPWLRRFFRGRSAFPERCLGRSGVSCHVHVCDLLKQKGTVGFPCIPDWRASPISLPLPEVSTIRRSQKFTSDLFGFLYPSLPAPPQAMELRSTSSFRYLGASLCHPPFPCSLTSFEAFLRCHWATSFII</sequence>
<accession>A0A7J8FIN3</accession>
<evidence type="ECO:0000313" key="2">
    <source>
        <dbReference type="Proteomes" id="UP000593571"/>
    </source>
</evidence>